<organism evidence="11">
    <name type="scientific">Fagus sylvatica</name>
    <name type="common">Beechnut</name>
    <dbReference type="NCBI Taxonomy" id="28930"/>
    <lineage>
        <taxon>Eukaryota</taxon>
        <taxon>Viridiplantae</taxon>
        <taxon>Streptophyta</taxon>
        <taxon>Embryophyta</taxon>
        <taxon>Tracheophyta</taxon>
        <taxon>Spermatophyta</taxon>
        <taxon>Magnoliopsida</taxon>
        <taxon>eudicotyledons</taxon>
        <taxon>Gunneridae</taxon>
        <taxon>Pentapetalae</taxon>
        <taxon>rosids</taxon>
        <taxon>fabids</taxon>
        <taxon>Fagales</taxon>
        <taxon>Fagaceae</taxon>
        <taxon>Fagus</taxon>
    </lineage>
</organism>
<evidence type="ECO:0000259" key="10">
    <source>
        <dbReference type="PROSITE" id="PS50157"/>
    </source>
</evidence>
<dbReference type="PROSITE" id="PS00028">
    <property type="entry name" value="ZINC_FINGER_C2H2_1"/>
    <property type="match status" value="1"/>
</dbReference>
<feature type="compositionally biased region" description="Polar residues" evidence="9">
    <location>
        <begin position="10"/>
        <end position="22"/>
    </location>
</feature>
<reference evidence="11" key="1">
    <citation type="submission" date="2018-02" db="EMBL/GenBank/DDBJ databases">
        <authorList>
            <person name="Cohen D.B."/>
            <person name="Kent A.D."/>
        </authorList>
    </citation>
    <scope>NUCLEOTIDE SEQUENCE</scope>
</reference>
<name>A0A2N9EUV4_FAGSY</name>
<sequence length="185" mass="20520">MKSDQPPPGNSDQVNSDIDQGGSQLARSYDCTYCKRGFSNAQALGGHMNIHRREKKAVHKQVVLNKTQPSLDKSRETLPKNSSWPLETKPSSSNKSNTVKWPWMPSQQGDDQTPHVGEEVQQLPLFVEKSSEKDNKPGSQLHRNIDKDLSSTTTHALSGSGIDLELRLGPEPQDQSAPTVTQKFF</sequence>
<dbReference type="PANTHER" id="PTHR45801">
    <property type="entry name" value="OS07G0101800 PROTEIN"/>
    <property type="match status" value="1"/>
</dbReference>
<comment type="subcellular location">
    <subcellularLocation>
        <location evidence="1">Nucleus</location>
    </subcellularLocation>
</comment>
<dbReference type="PROSITE" id="PS50157">
    <property type="entry name" value="ZINC_FINGER_C2H2_2"/>
    <property type="match status" value="1"/>
</dbReference>
<dbReference type="PANTHER" id="PTHR45801:SF111">
    <property type="entry name" value="C2H2 AND C2HC ZINC FINGERS SUPERFAMILY PROTEIN"/>
    <property type="match status" value="1"/>
</dbReference>
<evidence type="ECO:0000256" key="2">
    <source>
        <dbReference type="ARBA" id="ARBA00022723"/>
    </source>
</evidence>
<evidence type="ECO:0000256" key="1">
    <source>
        <dbReference type="ARBA" id="ARBA00004123"/>
    </source>
</evidence>
<evidence type="ECO:0000256" key="7">
    <source>
        <dbReference type="ARBA" id="ARBA00023242"/>
    </source>
</evidence>
<evidence type="ECO:0000313" key="11">
    <source>
        <dbReference type="EMBL" id="SPC78364.1"/>
    </source>
</evidence>
<feature type="region of interest" description="Disordered" evidence="9">
    <location>
        <begin position="130"/>
        <end position="185"/>
    </location>
</feature>
<dbReference type="EMBL" id="OIVN01000327">
    <property type="protein sequence ID" value="SPC78364.1"/>
    <property type="molecule type" value="Genomic_DNA"/>
</dbReference>
<evidence type="ECO:0000256" key="3">
    <source>
        <dbReference type="ARBA" id="ARBA00022771"/>
    </source>
</evidence>
<dbReference type="GO" id="GO:0008270">
    <property type="term" value="F:zinc ion binding"/>
    <property type="evidence" value="ECO:0007669"/>
    <property type="project" value="UniProtKB-KW"/>
</dbReference>
<dbReference type="AlphaFoldDB" id="A0A2N9EUV4"/>
<evidence type="ECO:0000256" key="9">
    <source>
        <dbReference type="SAM" id="MobiDB-lite"/>
    </source>
</evidence>
<feature type="region of interest" description="Disordered" evidence="9">
    <location>
        <begin position="1"/>
        <end position="22"/>
    </location>
</feature>
<dbReference type="Gene3D" id="3.30.160.60">
    <property type="entry name" value="Classic Zinc Finger"/>
    <property type="match status" value="1"/>
</dbReference>
<feature type="compositionally biased region" description="Polar residues" evidence="9">
    <location>
        <begin position="79"/>
        <end position="111"/>
    </location>
</feature>
<dbReference type="Pfam" id="PF13912">
    <property type="entry name" value="zf-C2H2_6"/>
    <property type="match status" value="1"/>
</dbReference>
<dbReference type="InterPro" id="IPR013087">
    <property type="entry name" value="Znf_C2H2_type"/>
</dbReference>
<gene>
    <name evidence="11" type="ORF">FSB_LOCUS6246</name>
</gene>
<evidence type="ECO:0000256" key="5">
    <source>
        <dbReference type="ARBA" id="ARBA00023015"/>
    </source>
</evidence>
<evidence type="ECO:0000256" key="8">
    <source>
        <dbReference type="PROSITE-ProRule" id="PRU00042"/>
    </source>
</evidence>
<keyword evidence="6" id="KW-0804">Transcription</keyword>
<dbReference type="GO" id="GO:0005634">
    <property type="term" value="C:nucleus"/>
    <property type="evidence" value="ECO:0007669"/>
    <property type="project" value="UniProtKB-SubCell"/>
</dbReference>
<feature type="compositionally biased region" description="Polar residues" evidence="9">
    <location>
        <begin position="173"/>
        <end position="185"/>
    </location>
</feature>
<protein>
    <recommendedName>
        <fullName evidence="10">C2H2-type domain-containing protein</fullName>
    </recommendedName>
</protein>
<keyword evidence="5" id="KW-0805">Transcription regulation</keyword>
<feature type="domain" description="C2H2-type" evidence="10">
    <location>
        <begin position="29"/>
        <end position="56"/>
    </location>
</feature>
<dbReference type="InterPro" id="IPR036236">
    <property type="entry name" value="Znf_C2H2_sf"/>
</dbReference>
<evidence type="ECO:0000256" key="4">
    <source>
        <dbReference type="ARBA" id="ARBA00022833"/>
    </source>
</evidence>
<keyword evidence="2" id="KW-0479">Metal-binding</keyword>
<feature type="region of interest" description="Disordered" evidence="9">
    <location>
        <begin position="64"/>
        <end position="114"/>
    </location>
</feature>
<keyword evidence="7" id="KW-0539">Nucleus</keyword>
<keyword evidence="3 8" id="KW-0863">Zinc-finger</keyword>
<dbReference type="SUPFAM" id="SSF57667">
    <property type="entry name" value="beta-beta-alpha zinc fingers"/>
    <property type="match status" value="1"/>
</dbReference>
<accession>A0A2N9EUV4</accession>
<keyword evidence="4" id="KW-0862">Zinc</keyword>
<evidence type="ECO:0000256" key="6">
    <source>
        <dbReference type="ARBA" id="ARBA00023163"/>
    </source>
</evidence>
<dbReference type="InterPro" id="IPR052426">
    <property type="entry name" value="Plant_dev_regulator"/>
</dbReference>
<proteinExistence type="predicted"/>